<dbReference type="GeneID" id="20669665"/>
<dbReference type="GO" id="GO:0005783">
    <property type="term" value="C:endoplasmic reticulum"/>
    <property type="evidence" value="ECO:0007669"/>
    <property type="project" value="TreeGrafter"/>
</dbReference>
<dbReference type="KEGG" id="hir:HETIRDRAFT_309330"/>
<keyword evidence="6 10" id="KW-1133">Transmembrane helix</keyword>
<organism evidence="12 13">
    <name type="scientific">Heterobasidion irregulare (strain TC 32-1)</name>
    <dbReference type="NCBI Taxonomy" id="747525"/>
    <lineage>
        <taxon>Eukaryota</taxon>
        <taxon>Fungi</taxon>
        <taxon>Dikarya</taxon>
        <taxon>Basidiomycota</taxon>
        <taxon>Agaricomycotina</taxon>
        <taxon>Agaricomycetes</taxon>
        <taxon>Russulales</taxon>
        <taxon>Bondarzewiaceae</taxon>
        <taxon>Heterobasidion</taxon>
        <taxon>Heterobasidion annosum species complex</taxon>
    </lineage>
</organism>
<accession>W4KH00</accession>
<comment type="subcellular location">
    <subcellularLocation>
        <location evidence="1">Membrane</location>
        <topology evidence="1">Single-pass type IV membrane protein</topology>
    </subcellularLocation>
</comment>
<keyword evidence="3" id="KW-0813">Transport</keyword>
<feature type="transmembrane region" description="Helical" evidence="10">
    <location>
        <begin position="388"/>
        <end position="406"/>
    </location>
</feature>
<feature type="region of interest" description="Disordered" evidence="9">
    <location>
        <begin position="201"/>
        <end position="222"/>
    </location>
</feature>
<evidence type="ECO:0000256" key="7">
    <source>
        <dbReference type="ARBA" id="ARBA00023054"/>
    </source>
</evidence>
<dbReference type="RefSeq" id="XP_009542019.1">
    <property type="nucleotide sequence ID" value="XM_009543724.1"/>
</dbReference>
<reference evidence="12 13" key="1">
    <citation type="journal article" date="2012" name="New Phytol.">
        <title>Insight into trade-off between wood decay and parasitism from the genome of a fungal forest pathogen.</title>
        <authorList>
            <person name="Olson A."/>
            <person name="Aerts A."/>
            <person name="Asiegbu F."/>
            <person name="Belbahri L."/>
            <person name="Bouzid O."/>
            <person name="Broberg A."/>
            <person name="Canback B."/>
            <person name="Coutinho P.M."/>
            <person name="Cullen D."/>
            <person name="Dalman K."/>
            <person name="Deflorio G."/>
            <person name="van Diepen L.T."/>
            <person name="Dunand C."/>
            <person name="Duplessis S."/>
            <person name="Durling M."/>
            <person name="Gonthier P."/>
            <person name="Grimwood J."/>
            <person name="Fossdal C.G."/>
            <person name="Hansson D."/>
            <person name="Henrissat B."/>
            <person name="Hietala A."/>
            <person name="Himmelstrand K."/>
            <person name="Hoffmeister D."/>
            <person name="Hogberg N."/>
            <person name="James T.Y."/>
            <person name="Karlsson M."/>
            <person name="Kohler A."/>
            <person name="Kues U."/>
            <person name="Lee Y.H."/>
            <person name="Lin Y.C."/>
            <person name="Lind M."/>
            <person name="Lindquist E."/>
            <person name="Lombard V."/>
            <person name="Lucas S."/>
            <person name="Lunden K."/>
            <person name="Morin E."/>
            <person name="Murat C."/>
            <person name="Park J."/>
            <person name="Raffaello T."/>
            <person name="Rouze P."/>
            <person name="Salamov A."/>
            <person name="Schmutz J."/>
            <person name="Solheim H."/>
            <person name="Stahlberg J."/>
            <person name="Velez H."/>
            <person name="de Vries R.P."/>
            <person name="Wiebenga A."/>
            <person name="Woodward S."/>
            <person name="Yakovlev I."/>
            <person name="Garbelotto M."/>
            <person name="Martin F."/>
            <person name="Grigoriev I.V."/>
            <person name="Stenlid J."/>
        </authorList>
    </citation>
    <scope>NUCLEOTIDE SEQUENCE [LARGE SCALE GENOMIC DNA]</scope>
    <source>
        <strain evidence="12 13">TC 32-1</strain>
    </source>
</reference>
<dbReference type="AlphaFoldDB" id="W4KH00"/>
<evidence type="ECO:0000256" key="9">
    <source>
        <dbReference type="SAM" id="MobiDB-lite"/>
    </source>
</evidence>
<dbReference type="HOGENOM" id="CLU_038403_0_0_1"/>
<proteinExistence type="inferred from homology"/>
<name>W4KH00_HETIT</name>
<gene>
    <name evidence="12" type="ORF">HETIRDRAFT_309330</name>
</gene>
<evidence type="ECO:0000256" key="5">
    <source>
        <dbReference type="ARBA" id="ARBA00022927"/>
    </source>
</evidence>
<comment type="similarity">
    <text evidence="2">Belongs to the syntaxin family.</text>
</comment>
<evidence type="ECO:0000256" key="1">
    <source>
        <dbReference type="ARBA" id="ARBA00004211"/>
    </source>
</evidence>
<dbReference type="Proteomes" id="UP000030671">
    <property type="component" value="Unassembled WGS sequence"/>
</dbReference>
<evidence type="ECO:0000256" key="8">
    <source>
        <dbReference type="ARBA" id="ARBA00023136"/>
    </source>
</evidence>
<evidence type="ECO:0000259" key="11">
    <source>
        <dbReference type="PROSITE" id="PS50192"/>
    </source>
</evidence>
<dbReference type="InParanoid" id="W4KH00"/>
<feature type="domain" description="T-SNARE coiled-coil homology" evidence="11">
    <location>
        <begin position="317"/>
        <end position="379"/>
    </location>
</feature>
<feature type="region of interest" description="Disordered" evidence="9">
    <location>
        <begin position="1"/>
        <end position="46"/>
    </location>
</feature>
<dbReference type="EMBL" id="KI925455">
    <property type="protein sequence ID" value="ETW85138.1"/>
    <property type="molecule type" value="Genomic_DNA"/>
</dbReference>
<feature type="compositionally biased region" description="Basic residues" evidence="9">
    <location>
        <begin position="25"/>
        <end position="34"/>
    </location>
</feature>
<evidence type="ECO:0000256" key="6">
    <source>
        <dbReference type="ARBA" id="ARBA00022989"/>
    </source>
</evidence>
<keyword evidence="5" id="KW-0653">Protein transport</keyword>
<feature type="region of interest" description="Disordered" evidence="9">
    <location>
        <begin position="272"/>
        <end position="295"/>
    </location>
</feature>
<dbReference type="PROSITE" id="PS50192">
    <property type="entry name" value="T_SNARE"/>
    <property type="match status" value="1"/>
</dbReference>
<dbReference type="PANTHER" id="PTHR15959">
    <property type="entry name" value="SYNTAXIN-18"/>
    <property type="match status" value="1"/>
</dbReference>
<evidence type="ECO:0000256" key="10">
    <source>
        <dbReference type="SAM" id="Phobius"/>
    </source>
</evidence>
<dbReference type="Gene3D" id="1.20.5.110">
    <property type="match status" value="1"/>
</dbReference>
<sequence length="407" mass="45947">MTGADHTTMFHGLVEAKRKEIPEAKRRRLTRPSRRVPGESQREGAPPLMQEYMQEAHNILTHVNTLSRMLANIRKPYLDVHSRHPGTSSRTGERALDFSDLESSFLDRRHFTNEERDQIDLQVRVILTRCAERVKNMEALEKQRTELAAKEANPLLRMLPARLRHDTSTIASEYVAAHNAAVTWYLTRRLAQVSQQQKELQEERVRRHTERTRTLGSGAAQQAMHMSVGDSMMADSYGPPGKSIGASWILGGASSTLANSFASTIGAPYSAASSATALPPDEYGDRYDDDDDDDDDYDVELSASQIQQFESENAQILRAVEDTYASVQQAEVRLLEISALQMELVAQLTRQAEVTDRIYEDAVATSELVEKGNVQLREARRRARDGRMWILLFLIGASLSLLFLHYY</sequence>
<dbReference type="eggNOG" id="KOG3894">
    <property type="taxonomic scope" value="Eukaryota"/>
</dbReference>
<keyword evidence="4 10" id="KW-0812">Transmembrane</keyword>
<evidence type="ECO:0000256" key="2">
    <source>
        <dbReference type="ARBA" id="ARBA00009063"/>
    </source>
</evidence>
<evidence type="ECO:0000256" key="4">
    <source>
        <dbReference type="ARBA" id="ARBA00022692"/>
    </source>
</evidence>
<dbReference type="FunCoup" id="W4KH00">
    <property type="interactions" value="214"/>
</dbReference>
<feature type="compositionally biased region" description="Basic and acidic residues" evidence="9">
    <location>
        <begin position="14"/>
        <end position="24"/>
    </location>
</feature>
<evidence type="ECO:0000313" key="12">
    <source>
        <dbReference type="EMBL" id="ETW85138.1"/>
    </source>
</evidence>
<dbReference type="PANTHER" id="PTHR15959:SF0">
    <property type="entry name" value="SYNTAXIN-18"/>
    <property type="match status" value="1"/>
</dbReference>
<dbReference type="InterPro" id="IPR000727">
    <property type="entry name" value="T_SNARE_dom"/>
</dbReference>
<dbReference type="STRING" id="747525.W4KH00"/>
<dbReference type="GO" id="GO:0015031">
    <property type="term" value="P:protein transport"/>
    <property type="evidence" value="ECO:0007669"/>
    <property type="project" value="UniProtKB-KW"/>
</dbReference>
<evidence type="ECO:0000256" key="3">
    <source>
        <dbReference type="ARBA" id="ARBA00022448"/>
    </source>
</evidence>
<keyword evidence="7" id="KW-0175">Coiled coil</keyword>
<evidence type="ECO:0000313" key="13">
    <source>
        <dbReference type="Proteomes" id="UP000030671"/>
    </source>
</evidence>
<dbReference type="InterPro" id="IPR019529">
    <property type="entry name" value="Syntaxin-18_N"/>
</dbReference>
<dbReference type="Pfam" id="PF10496">
    <property type="entry name" value="Syntaxin-18_N"/>
    <property type="match status" value="1"/>
</dbReference>
<dbReference type="GO" id="GO:0006890">
    <property type="term" value="P:retrograde vesicle-mediated transport, Golgi to endoplasmic reticulum"/>
    <property type="evidence" value="ECO:0007669"/>
    <property type="project" value="TreeGrafter"/>
</dbReference>
<dbReference type="GO" id="GO:0031201">
    <property type="term" value="C:SNARE complex"/>
    <property type="evidence" value="ECO:0007669"/>
    <property type="project" value="TreeGrafter"/>
</dbReference>
<dbReference type="OrthoDB" id="342981at2759"/>
<keyword evidence="8 10" id="KW-0472">Membrane</keyword>
<protein>
    <recommendedName>
        <fullName evidence="11">t-SNARE coiled-coil homology domain-containing protein</fullName>
    </recommendedName>
</protein>
<keyword evidence="13" id="KW-1185">Reference proteome</keyword>